<protein>
    <recommendedName>
        <fullName evidence="2">TraD/TraG TraM recognition site domain-containing protein</fullName>
    </recommendedName>
</protein>
<reference evidence="3 4" key="1">
    <citation type="submission" date="2017-09" db="EMBL/GenBank/DDBJ databases">
        <title>Depth-based differentiation of microbial function through sediment-hosted aquifers and enrichment of novel symbionts in the deep terrestrial subsurface.</title>
        <authorList>
            <person name="Probst A.J."/>
            <person name="Ladd B."/>
            <person name="Jarett J.K."/>
            <person name="Geller-Mcgrath D.E."/>
            <person name="Sieber C.M."/>
            <person name="Emerson J.B."/>
            <person name="Anantharaman K."/>
            <person name="Thomas B.C."/>
            <person name="Malmstrom R."/>
            <person name="Stieglmeier M."/>
            <person name="Klingl A."/>
            <person name="Woyke T."/>
            <person name="Ryan C.M."/>
            <person name="Banfield J.F."/>
        </authorList>
    </citation>
    <scope>NUCLEOTIDE SEQUENCE [LARGE SCALE GENOMIC DNA]</scope>
    <source>
        <strain evidence="3">CG23_combo_of_CG06-09_8_20_14_all_41_10</strain>
    </source>
</reference>
<dbReference type="Proteomes" id="UP000231292">
    <property type="component" value="Unassembled WGS sequence"/>
</dbReference>
<dbReference type="Gene3D" id="3.40.50.300">
    <property type="entry name" value="P-loop containing nucleotide triphosphate hydrolases"/>
    <property type="match status" value="2"/>
</dbReference>
<comment type="caution">
    <text evidence="3">The sequence shown here is derived from an EMBL/GenBank/DDBJ whole genome shotgun (WGS) entry which is preliminary data.</text>
</comment>
<feature type="transmembrane region" description="Helical" evidence="1">
    <location>
        <begin position="12"/>
        <end position="31"/>
    </location>
</feature>
<dbReference type="Pfam" id="PF12696">
    <property type="entry name" value="TraG-D_C"/>
    <property type="match status" value="1"/>
</dbReference>
<feature type="transmembrane region" description="Helical" evidence="1">
    <location>
        <begin position="269"/>
        <end position="291"/>
    </location>
</feature>
<organism evidence="3 4">
    <name type="scientific">Candidatus Sherwoodlollariibacterium unditelluris</name>
    <dbReference type="NCBI Taxonomy" id="1974757"/>
    <lineage>
        <taxon>Bacteria</taxon>
        <taxon>Pseudomonadati</taxon>
        <taxon>Candidatus Omnitrophota</taxon>
        <taxon>Candidatus Sherwoodlollariibacterium</taxon>
    </lineage>
</organism>
<keyword evidence="1" id="KW-0472">Membrane</keyword>
<feature type="transmembrane region" description="Helical" evidence="1">
    <location>
        <begin position="201"/>
        <end position="225"/>
    </location>
</feature>
<keyword evidence="1" id="KW-0812">Transmembrane</keyword>
<accession>A0A2G9YKM4</accession>
<evidence type="ECO:0000256" key="1">
    <source>
        <dbReference type="SAM" id="Phobius"/>
    </source>
</evidence>
<dbReference type="InterPro" id="IPR051162">
    <property type="entry name" value="T4SS_component"/>
</dbReference>
<dbReference type="SUPFAM" id="SSF52540">
    <property type="entry name" value="P-loop containing nucleoside triphosphate hydrolases"/>
    <property type="match status" value="1"/>
</dbReference>
<name>A0A2G9YKM4_9BACT</name>
<feature type="domain" description="TraD/TraG TraM recognition site" evidence="2">
    <location>
        <begin position="586"/>
        <end position="668"/>
    </location>
</feature>
<dbReference type="AlphaFoldDB" id="A0A2G9YKM4"/>
<proteinExistence type="predicted"/>
<dbReference type="PANTHER" id="PTHR30121">
    <property type="entry name" value="UNCHARACTERIZED PROTEIN YJGR-RELATED"/>
    <property type="match status" value="1"/>
</dbReference>
<keyword evidence="1" id="KW-1133">Transmembrane helix</keyword>
<dbReference type="EMBL" id="PCRK01000021">
    <property type="protein sequence ID" value="PIP19790.1"/>
    <property type="molecule type" value="Genomic_DNA"/>
</dbReference>
<sequence>MDKPFSLKRLFIIILLLLPLIYIGFGWYIGLNYGRKGVILGPYTDIPVEMKDSLLGSSLSEISGSNALVMVVRSGAVNKSKQDSTYFKITGYFEIPGTWNFDFTPSDADSSFKETFALTGSYSRAMAHELKNSKRRLGSMSVSHLNDFLKATGRIKEMEKLKPYLFLARLEEKYPWAYSDTVLLSRAMGNIFKDNMLPYDILGLVGIVIFFIALATRGFWLWGYYLFWVFAYWFGRIGYHDINLAFANDGNQVVLWSFWNGFIVKEGRLFLLIAAGLYVISFVVLAIVYVFKHILPRKKRELEDFFKIDKDTLKRKELSIETVEFKKVHYDINKKLSQYSKTDKYFLAVSDNKQDIVVEESTLNRHLHVLGPTGGGKTSLVILPLSMQAIAKGRGCCFIDFKGDDVFKKYVQQRAKEKGRKFYYFSIDPNEPSVGYNPLSSGDIHSKVDRIMTALELIYHGPAGFYSNVQAMTFVELLKEMVQGKKELNFLSVKDALEDPSFLERTDVSAQEVKGLLAAISWIAGIEVINRDELDLAKVIKNGDVVFFALKSQVNTRLAEAIGKMLIIDLKSQAVSRKETDPPYFIFIDEFQNLACSHFVDVISKVRSANFCLVLSNQSRGNLSNVSPAFENAIFTNSATKVIFMQEDPFDAKFWSDKTGQTTYQDKSVFQVDNITTDKIGAKFDGLRSAQGNIRTATKNYISENVFLRLPFSKSVIFSRGKLTVIANHEFLFDKTERDRLISSPFEYNEKQAT</sequence>
<dbReference type="InterPro" id="IPR027417">
    <property type="entry name" value="P-loop_NTPase"/>
</dbReference>
<dbReference type="InterPro" id="IPR032689">
    <property type="entry name" value="TraG-D_C"/>
</dbReference>
<dbReference type="PANTHER" id="PTHR30121:SF6">
    <property type="entry name" value="SLR6007 PROTEIN"/>
    <property type="match status" value="1"/>
</dbReference>
<evidence type="ECO:0000313" key="3">
    <source>
        <dbReference type="EMBL" id="PIP19790.1"/>
    </source>
</evidence>
<evidence type="ECO:0000313" key="4">
    <source>
        <dbReference type="Proteomes" id="UP000231292"/>
    </source>
</evidence>
<gene>
    <name evidence="3" type="ORF">COX41_01075</name>
</gene>
<evidence type="ECO:0000259" key="2">
    <source>
        <dbReference type="Pfam" id="PF12696"/>
    </source>
</evidence>